<keyword evidence="9" id="KW-1185">Reference proteome</keyword>
<dbReference type="InterPro" id="IPR024434">
    <property type="entry name" value="TSCPD_dom"/>
</dbReference>
<comment type="catalytic activity">
    <reaction evidence="5">
        <text>a 2'-deoxyribonucleoside 5'-diphosphate + [thioredoxin]-disulfide + H2O = a ribonucleoside 5'-diphosphate + [thioredoxin]-dithiol</text>
        <dbReference type="Rhea" id="RHEA:23252"/>
        <dbReference type="Rhea" id="RHEA-COMP:10698"/>
        <dbReference type="Rhea" id="RHEA-COMP:10700"/>
        <dbReference type="ChEBI" id="CHEBI:15377"/>
        <dbReference type="ChEBI" id="CHEBI:29950"/>
        <dbReference type="ChEBI" id="CHEBI:50058"/>
        <dbReference type="ChEBI" id="CHEBI:57930"/>
        <dbReference type="ChEBI" id="CHEBI:73316"/>
        <dbReference type="EC" id="1.17.4.1"/>
    </reaction>
</comment>
<name>A0A919MJ21_9ACTN</name>
<reference evidence="8" key="1">
    <citation type="submission" date="2021-01" db="EMBL/GenBank/DDBJ databases">
        <title>Whole genome shotgun sequence of Actinoplanes ferrugineus NBRC 15555.</title>
        <authorList>
            <person name="Komaki H."/>
            <person name="Tamura T."/>
        </authorList>
    </citation>
    <scope>NUCLEOTIDE SEQUENCE</scope>
    <source>
        <strain evidence="8">NBRC 15555</strain>
    </source>
</reference>
<dbReference type="GO" id="GO:0004748">
    <property type="term" value="F:ribonucleoside-diphosphate reductase activity, thioredoxin disulfide as acceptor"/>
    <property type="evidence" value="ECO:0007669"/>
    <property type="project" value="UniProtKB-EC"/>
</dbReference>
<keyword evidence="3" id="KW-0237">DNA synthesis</keyword>
<proteinExistence type="inferred from homology"/>
<evidence type="ECO:0000259" key="7">
    <source>
        <dbReference type="Pfam" id="PF12637"/>
    </source>
</evidence>
<organism evidence="8 9">
    <name type="scientific">Paractinoplanes ferrugineus</name>
    <dbReference type="NCBI Taxonomy" id="113564"/>
    <lineage>
        <taxon>Bacteria</taxon>
        <taxon>Bacillati</taxon>
        <taxon>Actinomycetota</taxon>
        <taxon>Actinomycetes</taxon>
        <taxon>Micromonosporales</taxon>
        <taxon>Micromonosporaceae</taxon>
        <taxon>Paractinoplanes</taxon>
    </lineage>
</organism>
<evidence type="ECO:0000256" key="3">
    <source>
        <dbReference type="ARBA" id="ARBA00022634"/>
    </source>
</evidence>
<comment type="caution">
    <text evidence="8">The sequence shown here is derived from an EMBL/GenBank/DDBJ whole genome shotgun (WGS) entry which is preliminary data.</text>
</comment>
<dbReference type="Pfam" id="PF12637">
    <property type="entry name" value="TSCPD"/>
    <property type="match status" value="1"/>
</dbReference>
<protein>
    <recommendedName>
        <fullName evidence="2">ribonucleoside-diphosphate reductase</fullName>
        <ecNumber evidence="2">1.17.4.1</ecNumber>
    </recommendedName>
</protein>
<keyword evidence="4" id="KW-0547">Nucleotide-binding</keyword>
<dbReference type="EMBL" id="BOMM01000052">
    <property type="protein sequence ID" value="GIE14265.1"/>
    <property type="molecule type" value="Genomic_DNA"/>
</dbReference>
<evidence type="ECO:0000256" key="2">
    <source>
        <dbReference type="ARBA" id="ARBA00012274"/>
    </source>
</evidence>
<evidence type="ECO:0000313" key="8">
    <source>
        <dbReference type="EMBL" id="GIE14265.1"/>
    </source>
</evidence>
<dbReference type="GO" id="GO:0000166">
    <property type="term" value="F:nucleotide binding"/>
    <property type="evidence" value="ECO:0007669"/>
    <property type="project" value="UniProtKB-KW"/>
</dbReference>
<dbReference type="EC" id="1.17.4.1" evidence="2"/>
<sequence>MTNLPGGNDPRVPALNHPGQHDTELGESRPNNRFTARGVSADAVQKDARYATDNTAYGADKPLTPQQIVMCVAVTDVTFTRRASPDSTDQQVRRKAGCTTAFRIDDLAGILTTAVLSGDTDTATFVLRVGKHGSTLAGLTEALATAASLALQHGAPLTDITDVWRHTRFVPNGRTDDPDVPDTTSLADYVACRLLLDHPPAVASTTATMVHDGRIARR</sequence>
<accession>A0A919MJ21</accession>
<feature type="domain" description="TSCPD" evidence="7">
    <location>
        <begin position="125"/>
        <end position="194"/>
    </location>
</feature>
<evidence type="ECO:0000256" key="6">
    <source>
        <dbReference type="SAM" id="MobiDB-lite"/>
    </source>
</evidence>
<feature type="region of interest" description="Disordered" evidence="6">
    <location>
        <begin position="1"/>
        <end position="36"/>
    </location>
</feature>
<dbReference type="GO" id="GO:0071897">
    <property type="term" value="P:DNA biosynthetic process"/>
    <property type="evidence" value="ECO:0007669"/>
    <property type="project" value="UniProtKB-KW"/>
</dbReference>
<evidence type="ECO:0000256" key="4">
    <source>
        <dbReference type="ARBA" id="ARBA00022741"/>
    </source>
</evidence>
<comment type="similarity">
    <text evidence="1">Belongs to the ribonucleoside diphosphate reductase class-2 family.</text>
</comment>
<dbReference type="AlphaFoldDB" id="A0A919MJ21"/>
<evidence type="ECO:0000256" key="1">
    <source>
        <dbReference type="ARBA" id="ARBA00007405"/>
    </source>
</evidence>
<dbReference type="Proteomes" id="UP000598174">
    <property type="component" value="Unassembled WGS sequence"/>
</dbReference>
<evidence type="ECO:0000256" key="5">
    <source>
        <dbReference type="ARBA" id="ARBA00047754"/>
    </source>
</evidence>
<gene>
    <name evidence="8" type="ORF">Afe05nite_61050</name>
</gene>
<evidence type="ECO:0000313" key="9">
    <source>
        <dbReference type="Proteomes" id="UP000598174"/>
    </source>
</evidence>